<reference evidence="1" key="1">
    <citation type="submission" date="2016-09" db="EMBL/GenBank/DDBJ databases">
        <authorList>
            <person name="Capua I."/>
            <person name="De Benedictis P."/>
            <person name="Joannis T."/>
            <person name="Lombin L.H."/>
            <person name="Cattoli G."/>
        </authorList>
    </citation>
    <scope>NUCLEOTIDE SEQUENCE [LARGE SCALE GENOMIC DNA]</scope>
    <source>
        <strain evidence="1">MSU</strain>
    </source>
</reference>
<dbReference type="EMBL" id="MUHG01000024">
    <property type="protein sequence ID" value="OXB17765.1"/>
    <property type="molecule type" value="Genomic_DNA"/>
</dbReference>
<dbReference type="InterPro" id="IPR025629">
    <property type="entry name" value="DUF4287"/>
</dbReference>
<dbReference type="AlphaFoldDB" id="A0A1S1J8R2"/>
<evidence type="ECO:0000313" key="2">
    <source>
        <dbReference type="EMBL" id="OXB17765.1"/>
    </source>
</evidence>
<reference evidence="3" key="2">
    <citation type="submission" date="2016-09" db="EMBL/GenBank/DDBJ databases">
        <authorList>
            <person name="Chen S."/>
            <person name="Walker E."/>
        </authorList>
    </citation>
    <scope>NUCLEOTIDE SEQUENCE [LARGE SCALE GENOMIC DNA]</scope>
    <source>
        <strain evidence="3">MSU</strain>
    </source>
</reference>
<proteinExistence type="predicted"/>
<name>A0A1S1J8R2_9FLAO</name>
<evidence type="ECO:0000313" key="4">
    <source>
        <dbReference type="Proteomes" id="UP000198319"/>
    </source>
</evidence>
<dbReference type="STRING" id="1278819.BHE19_05840"/>
<reference evidence="2 4" key="3">
    <citation type="submission" date="2016-11" db="EMBL/GenBank/DDBJ databases">
        <title>Whole genomes of Flavobacteriaceae.</title>
        <authorList>
            <person name="Stine C."/>
            <person name="Li C."/>
            <person name="Tadesse D."/>
        </authorList>
    </citation>
    <scope>NUCLEOTIDE SEQUENCE [LARGE SCALE GENOMIC DNA]</scope>
    <source>
        <strain evidence="2 4">ATCC BAA-2541</strain>
    </source>
</reference>
<sequence>MSFQAYLKTIKEKTGNGPAEFRALAEQKAFTHEGKLKPEVKAGDIVNWLKADFELGQGHAMAIYALLKGIKDENSQ</sequence>
<gene>
    <name evidence="2" type="ORF">B0A71_16085</name>
    <name evidence="1" type="ORF">BHE19_05840</name>
</gene>
<comment type="caution">
    <text evidence="1">The sequence shown here is derived from an EMBL/GenBank/DDBJ whole genome shotgun (WGS) entry which is preliminary data.</text>
</comment>
<keyword evidence="4" id="KW-1185">Reference proteome</keyword>
<dbReference type="EMBL" id="MIKE01000022">
    <property type="protein sequence ID" value="OHT45889.1"/>
    <property type="molecule type" value="Genomic_DNA"/>
</dbReference>
<evidence type="ECO:0000313" key="3">
    <source>
        <dbReference type="Proteomes" id="UP000180252"/>
    </source>
</evidence>
<accession>A0A1S1J8R2</accession>
<dbReference type="OrthoDB" id="9809825at2"/>
<organism evidence="1 3">
    <name type="scientific">Flavobacterium tructae</name>
    <dbReference type="NCBI Taxonomy" id="1114873"/>
    <lineage>
        <taxon>Bacteria</taxon>
        <taxon>Pseudomonadati</taxon>
        <taxon>Bacteroidota</taxon>
        <taxon>Flavobacteriia</taxon>
        <taxon>Flavobacteriales</taxon>
        <taxon>Flavobacteriaceae</taxon>
        <taxon>Flavobacterium</taxon>
    </lineage>
</organism>
<dbReference type="RefSeq" id="WP_070907128.1">
    <property type="nucleotide sequence ID" value="NZ_MIKE01000022.1"/>
</dbReference>
<evidence type="ECO:0000313" key="1">
    <source>
        <dbReference type="EMBL" id="OHT45889.1"/>
    </source>
</evidence>
<dbReference type="Proteomes" id="UP000198319">
    <property type="component" value="Unassembled WGS sequence"/>
</dbReference>
<protein>
    <recommendedName>
        <fullName evidence="5">DUF4287 domain-containing protein</fullName>
    </recommendedName>
</protein>
<dbReference type="Proteomes" id="UP000180252">
    <property type="component" value="Unassembled WGS sequence"/>
</dbReference>
<evidence type="ECO:0008006" key="5">
    <source>
        <dbReference type="Google" id="ProtNLM"/>
    </source>
</evidence>
<dbReference type="Pfam" id="PF14117">
    <property type="entry name" value="DUF4287"/>
    <property type="match status" value="1"/>
</dbReference>